<dbReference type="InterPro" id="IPR019489">
    <property type="entry name" value="Clp_ATPase_C"/>
</dbReference>
<evidence type="ECO:0000259" key="11">
    <source>
        <dbReference type="SMART" id="SM01086"/>
    </source>
</evidence>
<dbReference type="GO" id="GO:0051082">
    <property type="term" value="F:unfolded protein binding"/>
    <property type="evidence" value="ECO:0007669"/>
    <property type="project" value="InterPro"/>
</dbReference>
<dbReference type="GO" id="GO:0051603">
    <property type="term" value="P:proteolysis involved in protein catabolic process"/>
    <property type="evidence" value="ECO:0007669"/>
    <property type="project" value="TreeGrafter"/>
</dbReference>
<dbReference type="CDD" id="cd19497">
    <property type="entry name" value="RecA-like_ClpX"/>
    <property type="match status" value="1"/>
</dbReference>
<dbReference type="InterPro" id="IPR050052">
    <property type="entry name" value="ATP-dep_Clp_protease_ClpX"/>
</dbReference>
<comment type="subcellular location">
    <subcellularLocation>
        <location evidence="1">Mitochondrion</location>
    </subcellularLocation>
</comment>
<proteinExistence type="inferred from homology"/>
<dbReference type="SMART" id="SM01086">
    <property type="entry name" value="ClpB_D2-small"/>
    <property type="match status" value="1"/>
</dbReference>
<keyword evidence="3" id="KW-0378">Hydrolase</keyword>
<protein>
    <recommendedName>
        <fullName evidence="14">Clp ATPase C-terminal domain-containing protein</fullName>
    </recommendedName>
</protein>
<gene>
    <name evidence="12" type="ORF">EUTSA_v10007003mg</name>
</gene>
<feature type="region of interest" description="Disordered" evidence="9">
    <location>
        <begin position="644"/>
        <end position="667"/>
    </location>
</feature>
<evidence type="ECO:0008006" key="14">
    <source>
        <dbReference type="Google" id="ProtNLM"/>
    </source>
</evidence>
<dbReference type="GO" id="GO:0005524">
    <property type="term" value="F:ATP binding"/>
    <property type="evidence" value="ECO:0007669"/>
    <property type="project" value="UniProtKB-KW"/>
</dbReference>
<evidence type="ECO:0000256" key="5">
    <source>
        <dbReference type="ARBA" id="ARBA00022946"/>
    </source>
</evidence>
<evidence type="ECO:0000256" key="4">
    <source>
        <dbReference type="ARBA" id="ARBA00022840"/>
    </source>
</evidence>
<dbReference type="OMA" id="NIGCNRR"/>
<keyword evidence="2" id="KW-0547">Nucleotide-binding</keyword>
<dbReference type="InterPro" id="IPR004487">
    <property type="entry name" value="Clp_protease_ATP-bd_su_ClpX"/>
</dbReference>
<keyword evidence="5" id="KW-0809">Transit peptide</keyword>
<dbReference type="Gramene" id="ESQ33451">
    <property type="protein sequence ID" value="ESQ33451"/>
    <property type="gene ID" value="EUTSA_v10007003mg"/>
</dbReference>
<dbReference type="OrthoDB" id="1721884at2759"/>
<dbReference type="AlphaFoldDB" id="V4MP80"/>
<sequence length="667" mass="72426">MSGIWRWRNLKSLAFHARSVSPVPSHLYSLELGSSLHRRRLQERFKSEQGGVGGGGGGGGDDFPVPVTRRKLRAEPNCPRCSKQMDLLFSNRQFPSSNLLHRPNDSDSDPAGDKTNFQSVNFCPTCKTAYGFNPHGVSPLQGTFIEIGRVQSPTTTTTNTSRSSTRRHSKDTNQGFGCSNNLGSGYRNKLRSSFWDTLRSYGAEPPEDWSPPPPPPPLNDSPPNNIAPASNGAVKMETSPLPDAANDVKQWGGASLGRDFPTPKEICQWLDKFVIGQCRAKKVLSVAVYNHYKRIYHTSMKKGSAAQPIDDDDNVELDKSNVLLMGPTGSGKTLLAKTLARLVNVPFVIADATTLTQAGYVGDDVESILHKLLTVAKFNVQAAQQGIVYIDEVDKITKKAESLNISRDVSGEGVQQALLKLLEGSIVNVPGKGARKHPRGDHIQIDTKDILFICGGAFVDLEKTIVDRRQDSSIGFGAPVRANMATSGVTSGAITSSLLESVEGADLTAYGLIPEFVGRFPILVSLSALTEDQLIRVLVEPKNALGKQYKKLFSMNNVKLHFTEKALGMISKLAMVKNTGARGLRALLESILTEAMFEIPDAKKGEERIDAVIVDEESTGPEASRGCTAKILRGDGAFERYLNENKSKDGTESTVDERIGSARAMSL</sequence>
<dbReference type="InterPro" id="IPR003959">
    <property type="entry name" value="ATPase_AAA_core"/>
</dbReference>
<evidence type="ECO:0000256" key="7">
    <source>
        <dbReference type="ARBA" id="ARBA00055633"/>
    </source>
</evidence>
<evidence type="ECO:0000256" key="2">
    <source>
        <dbReference type="ARBA" id="ARBA00022741"/>
    </source>
</evidence>
<dbReference type="NCBIfam" id="NF003745">
    <property type="entry name" value="PRK05342.1"/>
    <property type="match status" value="1"/>
</dbReference>
<accession>V4MP80</accession>
<dbReference type="SUPFAM" id="SSF52540">
    <property type="entry name" value="P-loop containing nucleoside triphosphate hydrolases"/>
    <property type="match status" value="1"/>
</dbReference>
<name>V4MP80_EUTSA</name>
<reference evidence="12 13" key="1">
    <citation type="journal article" date="2013" name="Front. Plant Sci.">
        <title>The Reference Genome of the Halophytic Plant Eutrema salsugineum.</title>
        <authorList>
            <person name="Yang R."/>
            <person name="Jarvis D.E."/>
            <person name="Chen H."/>
            <person name="Beilstein M.A."/>
            <person name="Grimwood J."/>
            <person name="Jenkins J."/>
            <person name="Shu S."/>
            <person name="Prochnik S."/>
            <person name="Xin M."/>
            <person name="Ma C."/>
            <person name="Schmutz J."/>
            <person name="Wing R.A."/>
            <person name="Mitchell-Olds T."/>
            <person name="Schumaker K.S."/>
            <person name="Wang X."/>
        </authorList>
    </citation>
    <scope>NUCLEOTIDE SEQUENCE [LARGE SCALE GENOMIC DNA]</scope>
</reference>
<feature type="compositionally biased region" description="Polar residues" evidence="9">
    <location>
        <begin position="172"/>
        <end position="182"/>
    </location>
</feature>
<keyword evidence="13" id="KW-1185">Reference proteome</keyword>
<feature type="compositionally biased region" description="Low complexity" evidence="9">
    <location>
        <begin position="154"/>
        <end position="163"/>
    </location>
</feature>
<comment type="function">
    <text evidence="7">ATP-dependent specificity component of the mitochondrial Clp protease. It directs the protease to specific substrates. Can perform chaperone functions in the absence of ClpP.</text>
</comment>
<feature type="compositionally biased region" description="Pro residues" evidence="9">
    <location>
        <begin position="208"/>
        <end position="220"/>
    </location>
</feature>
<feature type="region of interest" description="Disordered" evidence="9">
    <location>
        <begin position="146"/>
        <end position="182"/>
    </location>
</feature>
<dbReference type="GO" id="GO:0005759">
    <property type="term" value="C:mitochondrial matrix"/>
    <property type="evidence" value="ECO:0007669"/>
    <property type="project" value="TreeGrafter"/>
</dbReference>
<evidence type="ECO:0000256" key="8">
    <source>
        <dbReference type="ARBA" id="ARBA00061242"/>
    </source>
</evidence>
<organism evidence="12 13">
    <name type="scientific">Eutrema salsugineum</name>
    <name type="common">Saltwater cress</name>
    <name type="synonym">Sisymbrium salsugineum</name>
    <dbReference type="NCBI Taxonomy" id="72664"/>
    <lineage>
        <taxon>Eukaryota</taxon>
        <taxon>Viridiplantae</taxon>
        <taxon>Streptophyta</taxon>
        <taxon>Embryophyta</taxon>
        <taxon>Tracheophyta</taxon>
        <taxon>Spermatophyta</taxon>
        <taxon>Magnoliopsida</taxon>
        <taxon>eudicotyledons</taxon>
        <taxon>Gunneridae</taxon>
        <taxon>Pentapetalae</taxon>
        <taxon>rosids</taxon>
        <taxon>malvids</taxon>
        <taxon>Brassicales</taxon>
        <taxon>Brassicaceae</taxon>
        <taxon>Eutremeae</taxon>
        <taxon>Eutrema</taxon>
    </lineage>
</organism>
<dbReference type="eggNOG" id="KOG0745">
    <property type="taxonomic scope" value="Eukaryota"/>
</dbReference>
<feature type="region of interest" description="Disordered" evidence="9">
    <location>
        <begin position="202"/>
        <end position="245"/>
    </location>
</feature>
<feature type="domain" description="Clp ATPase C-terminal" evidence="11">
    <location>
        <begin position="529"/>
        <end position="623"/>
    </location>
</feature>
<keyword evidence="6" id="KW-0496">Mitochondrion</keyword>
<comment type="similarity">
    <text evidence="8">Belongs to the ClpX chaperone family.</text>
</comment>
<dbReference type="Proteomes" id="UP000030689">
    <property type="component" value="Unassembled WGS sequence"/>
</dbReference>
<dbReference type="GO" id="GO:0140662">
    <property type="term" value="F:ATP-dependent protein folding chaperone"/>
    <property type="evidence" value="ECO:0007669"/>
    <property type="project" value="InterPro"/>
</dbReference>
<dbReference type="FunFam" id="3.40.50.300:FF:000560">
    <property type="entry name" value="CLP protease regulatory subunit CLPX3 mitochondrial"/>
    <property type="match status" value="1"/>
</dbReference>
<dbReference type="Pfam" id="PF07724">
    <property type="entry name" value="AAA_2"/>
    <property type="match status" value="1"/>
</dbReference>
<dbReference type="NCBIfam" id="TIGR00382">
    <property type="entry name" value="clpX"/>
    <property type="match status" value="1"/>
</dbReference>
<dbReference type="STRING" id="72664.V4MP80"/>
<dbReference type="InterPro" id="IPR027417">
    <property type="entry name" value="P-loop_NTPase"/>
</dbReference>
<evidence type="ECO:0000313" key="12">
    <source>
        <dbReference type="EMBL" id="ESQ33451.1"/>
    </source>
</evidence>
<feature type="region of interest" description="Disordered" evidence="9">
    <location>
        <begin position="47"/>
        <end position="66"/>
    </location>
</feature>
<dbReference type="FunFam" id="1.10.8.60:FF:000002">
    <property type="entry name" value="ATP-dependent Clp protease ATP-binding subunit ClpX"/>
    <property type="match status" value="1"/>
</dbReference>
<dbReference type="EMBL" id="KI517683">
    <property type="protein sequence ID" value="ESQ33451.1"/>
    <property type="molecule type" value="Genomic_DNA"/>
</dbReference>
<dbReference type="Gene3D" id="1.10.8.60">
    <property type="match status" value="1"/>
</dbReference>
<evidence type="ECO:0000256" key="6">
    <source>
        <dbReference type="ARBA" id="ARBA00023128"/>
    </source>
</evidence>
<feature type="domain" description="AAA+ ATPase" evidence="10">
    <location>
        <begin position="318"/>
        <end position="480"/>
    </location>
</feature>
<keyword evidence="4" id="KW-0067">ATP-binding</keyword>
<dbReference type="Gene3D" id="3.40.50.300">
    <property type="entry name" value="P-loop containing nucleotide triphosphate hydrolases"/>
    <property type="match status" value="1"/>
</dbReference>
<evidence type="ECO:0000259" key="10">
    <source>
        <dbReference type="SMART" id="SM00382"/>
    </source>
</evidence>
<dbReference type="GO" id="GO:0016887">
    <property type="term" value="F:ATP hydrolysis activity"/>
    <property type="evidence" value="ECO:0007669"/>
    <property type="project" value="InterPro"/>
</dbReference>
<feature type="compositionally biased region" description="Gly residues" evidence="9">
    <location>
        <begin position="50"/>
        <end position="61"/>
    </location>
</feature>
<evidence type="ECO:0000256" key="1">
    <source>
        <dbReference type="ARBA" id="ARBA00004173"/>
    </source>
</evidence>
<dbReference type="InterPro" id="IPR003593">
    <property type="entry name" value="AAA+_ATPase"/>
</dbReference>
<dbReference type="PANTHER" id="PTHR48102:SF7">
    <property type="entry name" value="ATP-DEPENDENT CLP PROTEASE ATP-BINDING SUBUNIT CLPX-LIKE, MITOCHONDRIAL"/>
    <property type="match status" value="1"/>
</dbReference>
<dbReference type="KEGG" id="eus:EUTSA_v10007003mg"/>
<evidence type="ECO:0000313" key="13">
    <source>
        <dbReference type="Proteomes" id="UP000030689"/>
    </source>
</evidence>
<feature type="compositionally biased region" description="Basic and acidic residues" evidence="9">
    <location>
        <begin position="644"/>
        <end position="660"/>
    </location>
</feature>
<dbReference type="Pfam" id="PF10431">
    <property type="entry name" value="ClpB_D2-small"/>
    <property type="match status" value="1"/>
</dbReference>
<dbReference type="PANTHER" id="PTHR48102">
    <property type="entry name" value="ATP-DEPENDENT CLP PROTEASE ATP-BINDING SUBUNIT CLPX-LIKE, MITOCHONDRIAL-RELATED"/>
    <property type="match status" value="1"/>
</dbReference>
<dbReference type="SMART" id="SM00382">
    <property type="entry name" value="AAA"/>
    <property type="match status" value="1"/>
</dbReference>
<evidence type="ECO:0000256" key="9">
    <source>
        <dbReference type="SAM" id="MobiDB-lite"/>
    </source>
</evidence>
<evidence type="ECO:0000256" key="3">
    <source>
        <dbReference type="ARBA" id="ARBA00022801"/>
    </source>
</evidence>